<dbReference type="PANTHER" id="PTHR46401">
    <property type="entry name" value="GLYCOSYLTRANSFERASE WBBK-RELATED"/>
    <property type="match status" value="1"/>
</dbReference>
<accession>A0A0M5ITV5</accession>
<evidence type="ECO:0000256" key="1">
    <source>
        <dbReference type="ARBA" id="ARBA00022679"/>
    </source>
</evidence>
<dbReference type="RefSeq" id="WP_082353318.1">
    <property type="nucleotide sequence ID" value="NZ_CP009220.1"/>
</dbReference>
<dbReference type="PANTHER" id="PTHR46401:SF2">
    <property type="entry name" value="GLYCOSYLTRANSFERASE WBBK-RELATED"/>
    <property type="match status" value="1"/>
</dbReference>
<evidence type="ECO:0000313" key="2">
    <source>
        <dbReference type="EMBL" id="ALC04868.1"/>
    </source>
</evidence>
<dbReference type="EMBL" id="CP009220">
    <property type="protein sequence ID" value="ALC04868.1"/>
    <property type="molecule type" value="Genomic_DNA"/>
</dbReference>
<reference evidence="2 3" key="1">
    <citation type="submission" date="2014-08" db="EMBL/GenBank/DDBJ databases">
        <title>Complete genome sequence of Corynebacterium deserti GIMN1.010 (=DSM 45689), isolated from desert sand in western China.</title>
        <authorList>
            <person name="Ruckert C."/>
            <person name="Albersmeier A."/>
            <person name="Kalinowski J."/>
        </authorList>
    </citation>
    <scope>NUCLEOTIDE SEQUENCE [LARGE SCALE GENOMIC DNA]</scope>
    <source>
        <strain evidence="2 3">GIMN1.010</strain>
    </source>
</reference>
<evidence type="ECO:0000313" key="3">
    <source>
        <dbReference type="Proteomes" id="UP000068067"/>
    </source>
</evidence>
<gene>
    <name evidence="2" type="ORF">CDES_02030</name>
</gene>
<dbReference type="GO" id="GO:0009103">
    <property type="term" value="P:lipopolysaccharide biosynthetic process"/>
    <property type="evidence" value="ECO:0007669"/>
    <property type="project" value="TreeGrafter"/>
</dbReference>
<evidence type="ECO:0008006" key="4">
    <source>
        <dbReference type="Google" id="ProtNLM"/>
    </source>
</evidence>
<sequence length="409" mass="45797">MTNRKKLVTILGFDYPDNDLDILLGRDSRPQVQTRLFARRLTQMMQETTSLPVNCISAAPISPYPVHPQRIVAPSKQREIRTKVARASFRSLPQLNYRITKLPSRLITSFLAVILQSFRQRHGYVVVYSVHVPFMISGLALAKLTGGRSVGVWTDPPGMLIHRHSSRILRLIRKFEKKLINILGNRFDLLIVLTPDLAKELADGVPYLVVEAITDELPPAKAVYRESQPTVFTYTGGVSKRYGVDKLVEALQILPSDSNIELKIFGTGDYEDELLAVAANNPTITFAGQVSHKEAVNAQNSSDFLINARPAGEAYTRFSFPSKTLEYLASGVPVLSTRLPGIPEEYWRVLIPIEESTPEEIATAMIRASELDKNQRSYLGQQGRELAMNKTYAAQAQKVRKFLEESGED</sequence>
<keyword evidence="3" id="KW-1185">Reference proteome</keyword>
<dbReference type="Pfam" id="PF13692">
    <property type="entry name" value="Glyco_trans_1_4"/>
    <property type="match status" value="1"/>
</dbReference>
<dbReference type="Gene3D" id="3.40.50.2000">
    <property type="entry name" value="Glycogen Phosphorylase B"/>
    <property type="match status" value="1"/>
</dbReference>
<organism evidence="2 3">
    <name type="scientific">Corynebacterium deserti GIMN1.010</name>
    <dbReference type="NCBI Taxonomy" id="931089"/>
    <lineage>
        <taxon>Bacteria</taxon>
        <taxon>Bacillati</taxon>
        <taxon>Actinomycetota</taxon>
        <taxon>Actinomycetes</taxon>
        <taxon>Mycobacteriales</taxon>
        <taxon>Corynebacteriaceae</taxon>
        <taxon>Corynebacterium</taxon>
    </lineage>
</organism>
<proteinExistence type="predicted"/>
<keyword evidence="1" id="KW-0808">Transferase</keyword>
<dbReference type="GO" id="GO:0016757">
    <property type="term" value="F:glycosyltransferase activity"/>
    <property type="evidence" value="ECO:0007669"/>
    <property type="project" value="TreeGrafter"/>
</dbReference>
<dbReference type="Proteomes" id="UP000068067">
    <property type="component" value="Chromosome"/>
</dbReference>
<protein>
    <recommendedName>
        <fullName evidence="4">Glycosyltransferase</fullName>
    </recommendedName>
</protein>
<name>A0A0M5ITV5_9CORY</name>
<dbReference type="AlphaFoldDB" id="A0A0M5ITV5"/>
<dbReference type="STRING" id="931089.CDES_02030"/>
<dbReference type="PATRIC" id="fig|931089.4.peg.412"/>
<dbReference type="OrthoDB" id="9771846at2"/>
<dbReference type="KEGG" id="cdx:CDES_02030"/>
<dbReference type="SUPFAM" id="SSF53756">
    <property type="entry name" value="UDP-Glycosyltransferase/glycogen phosphorylase"/>
    <property type="match status" value="1"/>
</dbReference>